<dbReference type="PANTHER" id="PTHR33463:SF202">
    <property type="entry name" value="NB-ARC DOMAIN-CONTAINING PROTEIN"/>
    <property type="match status" value="1"/>
</dbReference>
<evidence type="ECO:0000313" key="11">
    <source>
        <dbReference type="Proteomes" id="UP000436088"/>
    </source>
</evidence>
<dbReference type="Pfam" id="PF00931">
    <property type="entry name" value="NB-ARC"/>
    <property type="match status" value="1"/>
</dbReference>
<evidence type="ECO:0000256" key="3">
    <source>
        <dbReference type="ARBA" id="ARBA00022737"/>
    </source>
</evidence>
<dbReference type="GO" id="GO:0004190">
    <property type="term" value="F:aspartic-type endopeptidase activity"/>
    <property type="evidence" value="ECO:0007669"/>
    <property type="project" value="UniProtKB-KW"/>
</dbReference>
<dbReference type="SUPFAM" id="SSF52058">
    <property type="entry name" value="L domain-like"/>
    <property type="match status" value="1"/>
</dbReference>
<feature type="region of interest" description="Disordered" evidence="8">
    <location>
        <begin position="303"/>
        <end position="326"/>
    </location>
</feature>
<comment type="caution">
    <text evidence="10">The sequence shown here is derived from an EMBL/GenBank/DDBJ whole genome shotgun (WGS) entry which is preliminary data.</text>
</comment>
<dbReference type="GO" id="GO:0003676">
    <property type="term" value="F:nucleic acid binding"/>
    <property type="evidence" value="ECO:0007669"/>
    <property type="project" value="InterPro"/>
</dbReference>
<keyword evidence="6" id="KW-0611">Plant defense</keyword>
<dbReference type="SUPFAM" id="SSF56672">
    <property type="entry name" value="DNA/RNA polymerases"/>
    <property type="match status" value="1"/>
</dbReference>
<accession>A0A6A2YKP4</accession>
<dbReference type="PANTHER" id="PTHR33463">
    <property type="entry name" value="NB-ARC DOMAIN-CONTAINING PROTEIN-RELATED"/>
    <property type="match status" value="1"/>
</dbReference>
<dbReference type="InterPro" id="IPR027417">
    <property type="entry name" value="P-loop_NTPase"/>
</dbReference>
<dbReference type="InterPro" id="IPR057670">
    <property type="entry name" value="SH3_retrovirus"/>
</dbReference>
<dbReference type="InterPro" id="IPR012337">
    <property type="entry name" value="RNaseH-like_sf"/>
</dbReference>
<dbReference type="Gene3D" id="3.30.420.10">
    <property type="entry name" value="Ribonuclease H-like superfamily/Ribonuclease H"/>
    <property type="match status" value="1"/>
</dbReference>
<evidence type="ECO:0000256" key="4">
    <source>
        <dbReference type="ARBA" id="ARBA00022741"/>
    </source>
</evidence>
<dbReference type="InterPro" id="IPR036388">
    <property type="entry name" value="WH-like_DNA-bd_sf"/>
</dbReference>
<dbReference type="InterPro" id="IPR032675">
    <property type="entry name" value="LRR_dom_sf"/>
</dbReference>
<dbReference type="InterPro" id="IPR057135">
    <property type="entry name" value="At4g27190-like_LRR"/>
</dbReference>
<keyword evidence="3" id="KW-0677">Repeat</keyword>
<dbReference type="Gene3D" id="1.10.8.430">
    <property type="entry name" value="Helical domain of apoptotic protease-activating factors"/>
    <property type="match status" value="1"/>
</dbReference>
<dbReference type="EMBL" id="VEPZ02001345">
    <property type="protein sequence ID" value="KAE8678064.1"/>
    <property type="molecule type" value="Genomic_DNA"/>
</dbReference>
<dbReference type="SUPFAM" id="SSF53098">
    <property type="entry name" value="Ribonuclease H-like"/>
    <property type="match status" value="1"/>
</dbReference>
<dbReference type="InterPro" id="IPR054722">
    <property type="entry name" value="PolX-like_BBD"/>
</dbReference>
<evidence type="ECO:0000256" key="8">
    <source>
        <dbReference type="SAM" id="MobiDB-lite"/>
    </source>
</evidence>
<dbReference type="Pfam" id="PF22936">
    <property type="entry name" value="Pol_BBD"/>
    <property type="match status" value="1"/>
</dbReference>
<dbReference type="Pfam" id="PF07727">
    <property type="entry name" value="RVT_2"/>
    <property type="match status" value="1"/>
</dbReference>
<dbReference type="Gene3D" id="3.40.50.300">
    <property type="entry name" value="P-loop containing nucleotide triphosphate hydrolases"/>
    <property type="match status" value="1"/>
</dbReference>
<evidence type="ECO:0000256" key="6">
    <source>
        <dbReference type="ARBA" id="ARBA00022821"/>
    </source>
</evidence>
<evidence type="ECO:0000313" key="10">
    <source>
        <dbReference type="EMBL" id="KAE8678064.1"/>
    </source>
</evidence>
<dbReference type="CDD" id="cd09272">
    <property type="entry name" value="RNase_HI_RT_Ty1"/>
    <property type="match status" value="1"/>
</dbReference>
<dbReference type="GO" id="GO:0006952">
    <property type="term" value="P:defense response"/>
    <property type="evidence" value="ECO:0007669"/>
    <property type="project" value="UniProtKB-KW"/>
</dbReference>
<dbReference type="Pfam" id="PF23247">
    <property type="entry name" value="LRR_RPS2"/>
    <property type="match status" value="1"/>
</dbReference>
<proteinExistence type="inferred from homology"/>
<name>A0A6A2YKP4_HIBSY</name>
<dbReference type="Pfam" id="PF25597">
    <property type="entry name" value="SH3_retrovirus"/>
    <property type="match status" value="1"/>
</dbReference>
<evidence type="ECO:0000256" key="5">
    <source>
        <dbReference type="ARBA" id="ARBA00022750"/>
    </source>
</evidence>
<keyword evidence="5" id="KW-0064">Aspartyl protease</keyword>
<dbReference type="InterPro" id="IPR050905">
    <property type="entry name" value="Plant_NBS-LRR"/>
</dbReference>
<dbReference type="InterPro" id="IPR001611">
    <property type="entry name" value="Leu-rich_rpt"/>
</dbReference>
<organism evidence="10 11">
    <name type="scientific">Hibiscus syriacus</name>
    <name type="common">Rose of Sharon</name>
    <dbReference type="NCBI Taxonomy" id="106335"/>
    <lineage>
        <taxon>Eukaryota</taxon>
        <taxon>Viridiplantae</taxon>
        <taxon>Streptophyta</taxon>
        <taxon>Embryophyta</taxon>
        <taxon>Tracheophyta</taxon>
        <taxon>Spermatophyta</taxon>
        <taxon>Magnoliopsida</taxon>
        <taxon>eudicotyledons</taxon>
        <taxon>Gunneridae</taxon>
        <taxon>Pentapetalae</taxon>
        <taxon>rosids</taxon>
        <taxon>malvids</taxon>
        <taxon>Malvales</taxon>
        <taxon>Malvaceae</taxon>
        <taxon>Malvoideae</taxon>
        <taxon>Hibiscus</taxon>
    </lineage>
</organism>
<reference evidence="10" key="1">
    <citation type="submission" date="2019-09" db="EMBL/GenBank/DDBJ databases">
        <title>Draft genome information of white flower Hibiscus syriacus.</title>
        <authorList>
            <person name="Kim Y.-M."/>
        </authorList>
    </citation>
    <scope>NUCLEOTIDE SEQUENCE [LARGE SCALE GENOMIC DNA]</scope>
    <source>
        <strain evidence="10">YM2019G1</strain>
    </source>
</reference>
<keyword evidence="2" id="KW-0433">Leucine-rich repeat</keyword>
<evidence type="ECO:0000256" key="1">
    <source>
        <dbReference type="ARBA" id="ARBA00008894"/>
    </source>
</evidence>
<dbReference type="InterPro" id="IPR013103">
    <property type="entry name" value="RVT_2"/>
</dbReference>
<dbReference type="Pfam" id="PF14223">
    <property type="entry name" value="Retrotran_gag_2"/>
    <property type="match status" value="1"/>
</dbReference>
<keyword evidence="11" id="KW-1185">Reference proteome</keyword>
<dbReference type="PRINTS" id="PR00364">
    <property type="entry name" value="DISEASERSIST"/>
</dbReference>
<gene>
    <name evidence="10" type="ORF">F3Y22_tig00111445pilonHSYRG00067</name>
</gene>
<keyword evidence="4" id="KW-0547">Nucleotide-binding</keyword>
<dbReference type="FunFam" id="1.10.10.10:FF:000322">
    <property type="entry name" value="Probable disease resistance protein At1g63360"/>
    <property type="match status" value="1"/>
</dbReference>
<keyword evidence="7" id="KW-0067">ATP-binding</keyword>
<dbReference type="Gene3D" id="3.80.10.10">
    <property type="entry name" value="Ribonuclease Inhibitor"/>
    <property type="match status" value="2"/>
</dbReference>
<feature type="compositionally biased region" description="Basic and acidic residues" evidence="8">
    <location>
        <begin position="317"/>
        <end position="326"/>
    </location>
</feature>
<dbReference type="InterPro" id="IPR042197">
    <property type="entry name" value="Apaf_helical"/>
</dbReference>
<dbReference type="InterPro" id="IPR001584">
    <property type="entry name" value="Integrase_cat-core"/>
</dbReference>
<dbReference type="Pfam" id="PF13976">
    <property type="entry name" value="gag_pre-integrs"/>
    <property type="match status" value="1"/>
</dbReference>
<dbReference type="PROSITE" id="PS50994">
    <property type="entry name" value="INTEGRASE"/>
    <property type="match status" value="1"/>
</dbReference>
<keyword evidence="5" id="KW-0378">Hydrolase</keyword>
<dbReference type="Proteomes" id="UP000436088">
    <property type="component" value="Unassembled WGS sequence"/>
</dbReference>
<dbReference type="InterPro" id="IPR043502">
    <property type="entry name" value="DNA/RNA_pol_sf"/>
</dbReference>
<feature type="domain" description="Integrase catalytic" evidence="9">
    <location>
        <begin position="555"/>
        <end position="645"/>
    </location>
</feature>
<dbReference type="GO" id="GO:0016740">
    <property type="term" value="F:transferase activity"/>
    <property type="evidence" value="ECO:0007669"/>
    <property type="project" value="UniProtKB-KW"/>
</dbReference>
<dbReference type="Gene3D" id="1.10.10.10">
    <property type="entry name" value="Winged helix-like DNA-binding domain superfamily/Winged helix DNA-binding domain"/>
    <property type="match status" value="1"/>
</dbReference>
<evidence type="ECO:0000256" key="2">
    <source>
        <dbReference type="ARBA" id="ARBA00022614"/>
    </source>
</evidence>
<sequence>MDSLNAVVVETGRCVFTFLFTGIATLLKLRHNANCLWKEIEKLEDRKDVEEIELEVQPLLDKADRIAVQGCNPCCNVFPSKRSAVAWRRKHNWLNSVINFRNCQKRSKRSQIRVEAMAADEGKVKIEKFDGADFGFWKMQIEDFLYQKNLYQPLSGKQPEGMKNEDWALLDRQALGVIRLTLSRNVAFNIAKEKTTAGLMAALSSMYEKPSASNKVHLIRRLFNLRMTEGASVAQHLNELNTITTQLSSVEIEFDDEVRALILLSSLPDSWNATVTAVSSSSGNSKLKFDDVRDLVLSEEIRRRESGEASTSSALHTESRGRELQKDIQIVADQNPDGKNPERERKILPESVNVTEETGDAMILSVNSPIESWILDSGASFHSTSCQEIKENYVSGDFGKVHLVDDETLKIVGKGDIRLKLPNQTTWKLTEVRHIPGLKRNLISVGQLDGEGYSTTFSGCEWKITKGALVIARGKKTGTLYVTSNLENIIAVADADGKSNLWHQRLGHMSEKGMKTLLSKGKLPDLKNVDVGLCEDCIFGKQKKVSFQRLVWVYFLKKKSEVFDTFRKWKAMVENENVPMTPQQNGVAERMNKTLNERARSMRIHAGLPKFLWAEAINIAAYLINCGPSVPLDDRIPEEVWSKKEINLSYLRVFGCISYVHIDSAKRSKLDAKSNKCAFVGYGGDEFGYRSTVESSSSNTKAKTKEFAEFEEISGNDVQISPEAVQEEPGTPELRRSSRIPKPTQRYSPSLHYLLLTDNGEPECYDEAMQVEDSVKWESSMKDEMDSLLSNQTWELAELPPGKKALHNKWIYRIKEEHDGSKRYKARLVVKGFQQKECIDYNEIFSPVVKLSTIRLVLKIVAAENLHLEQLHVKTAFLHGDLEEEIYMRQPEGFIEADKKNLVCRLNKSLYGLKQAPRQWYKKFDSCMSSSGFTRCQADHCCYIKRLRHARDYKLEAKIVKAVCHEGYGRSESILYTLGGTAVSWVSQLQKIVALSTTEAEYVVVTEASKEMVWLQSFLEELGKKQENNVLYCDSQSAIHLAKNPSFHSRTKHIQLRYHFIRSLLEDEILKLEKISGAQNPADMLTKTVTTDKLKEITFTRFIFPNTCNFDNVVTDKKSPVLAVEKQQGLSLEGQREAEEMIYKLMELLKGDGKNRIAIWGLGGVGKTTLVQSQIAKRLKLELDANDSIEERAKLLLKRLMKGSDDQANCKILLTTRSLDVCRAMMTDKEIKLDVLKEAAWNLFAQNAGDVVEVPGINPLARALARECRGLPLALKTVGKSVRKKRRIELWRHALQHLRWPDPHIKHIEDKVYHRLKLNYDSLPSKTLRSCFLFCSLYPENYSIRTNELIQCWIANRSINELQPLEECFNDGIAMIETLRDSCLLEEGEYAGTVKLHVVVRDVAIWISTKQGSEEPRTSNPINKIHDNLFAGLRKVGKLPSLGALYKLQTMDLSGTRLRELPKGTSKLNKLRKLHLSRTHHLETIEAGTISGLQSLELLDMSCSAYKWDTRCNAEDSLASFNEILTLEHLSIVKLRLDPGSCDSNHLATQHDEKRAILRWVDLMGIKGINGLLTTASALDLVICGGISAISELSVSRRLSSLKSLKSLSISKCDCITSLISGDISRTILPKLEHLSLNRLENLGEILCGMVPRKGCLRWLKTIEVVNCKKLKTLISFALLQQMKHLEEIKSICSRLPAWSALETLEVGNCPMLTKLPFATSNGIAALKEIRGEHQWWNSVVCTNDKIRDSLQQWFQPLQPLQCSDIYDRWA</sequence>
<protein>
    <submittedName>
        <fullName evidence="10">Glycosyltransferase, CAZy family GT8</fullName>
    </submittedName>
</protein>
<comment type="similarity">
    <text evidence="1">Belongs to the disease resistance NB-LRR family.</text>
</comment>
<evidence type="ECO:0000256" key="7">
    <source>
        <dbReference type="ARBA" id="ARBA00022840"/>
    </source>
</evidence>
<dbReference type="GO" id="GO:0015074">
    <property type="term" value="P:DNA integration"/>
    <property type="evidence" value="ECO:0007669"/>
    <property type="project" value="InterPro"/>
</dbReference>
<dbReference type="GO" id="GO:0043531">
    <property type="term" value="F:ADP binding"/>
    <property type="evidence" value="ECO:0007669"/>
    <property type="project" value="InterPro"/>
</dbReference>
<dbReference type="InterPro" id="IPR002182">
    <property type="entry name" value="NB-ARC"/>
</dbReference>
<dbReference type="GO" id="GO:0005524">
    <property type="term" value="F:ATP binding"/>
    <property type="evidence" value="ECO:0007669"/>
    <property type="project" value="UniProtKB-KW"/>
</dbReference>
<dbReference type="InterPro" id="IPR036397">
    <property type="entry name" value="RNaseH_sf"/>
</dbReference>
<dbReference type="Pfam" id="PF13855">
    <property type="entry name" value="LRR_8"/>
    <property type="match status" value="1"/>
</dbReference>
<dbReference type="SUPFAM" id="SSF52540">
    <property type="entry name" value="P-loop containing nucleoside triphosphate hydrolases"/>
    <property type="match status" value="1"/>
</dbReference>
<keyword evidence="5" id="KW-0645">Protease</keyword>
<evidence type="ECO:0000259" key="9">
    <source>
        <dbReference type="PROSITE" id="PS50994"/>
    </source>
</evidence>
<dbReference type="InterPro" id="IPR025724">
    <property type="entry name" value="GAG-pre-integrase_dom"/>
</dbReference>